<dbReference type="Proteomes" id="UP000026960">
    <property type="component" value="Chromosome 1"/>
</dbReference>
<dbReference type="EnsemblPlants" id="OBART01G33800.1">
    <property type="protein sequence ID" value="OBART01G33800.1"/>
    <property type="gene ID" value="OBART01G33800"/>
</dbReference>
<dbReference type="PaxDb" id="65489-OBART01G33800.1"/>
<evidence type="ECO:0000313" key="2">
    <source>
        <dbReference type="Proteomes" id="UP000026960"/>
    </source>
</evidence>
<sequence>MRRPISTAAWQWHQPDMGDAEAVRSYGRSRLIPTWKKIRQPNPNPKIISPIPFLFLAKSNGGGGDSGGVMVAATIPAKRQRFQQAATVRSPFLSLVKSGSGDDSDERRWRVA</sequence>
<reference evidence="1" key="2">
    <citation type="submission" date="2015-03" db="UniProtKB">
        <authorList>
            <consortium name="EnsemblPlants"/>
        </authorList>
    </citation>
    <scope>IDENTIFICATION</scope>
</reference>
<name>A0A0D3EV09_9ORYZ</name>
<dbReference type="HOGENOM" id="CLU_2149677_0_0_1"/>
<protein>
    <submittedName>
        <fullName evidence="1">Uncharacterized protein</fullName>
    </submittedName>
</protein>
<keyword evidence="2" id="KW-1185">Reference proteome</keyword>
<accession>A0A0D3EV09</accession>
<reference evidence="1" key="1">
    <citation type="journal article" date="2009" name="Rice">
        <title>De Novo Next Generation Sequencing of Plant Genomes.</title>
        <authorList>
            <person name="Rounsley S."/>
            <person name="Marri P.R."/>
            <person name="Yu Y."/>
            <person name="He R."/>
            <person name="Sisneros N."/>
            <person name="Goicoechea J.L."/>
            <person name="Lee S.J."/>
            <person name="Angelova A."/>
            <person name="Kudrna D."/>
            <person name="Luo M."/>
            <person name="Affourtit J."/>
            <person name="Desany B."/>
            <person name="Knight J."/>
            <person name="Niazi F."/>
            <person name="Egholm M."/>
            <person name="Wing R.A."/>
        </authorList>
    </citation>
    <scope>NUCLEOTIDE SEQUENCE [LARGE SCALE GENOMIC DNA]</scope>
    <source>
        <strain evidence="1">cv. IRGC 105608</strain>
    </source>
</reference>
<proteinExistence type="predicted"/>
<evidence type="ECO:0000313" key="1">
    <source>
        <dbReference type="EnsemblPlants" id="OBART01G33800.1"/>
    </source>
</evidence>
<dbReference type="AlphaFoldDB" id="A0A0D3EV09"/>
<organism evidence="1">
    <name type="scientific">Oryza barthii</name>
    <dbReference type="NCBI Taxonomy" id="65489"/>
    <lineage>
        <taxon>Eukaryota</taxon>
        <taxon>Viridiplantae</taxon>
        <taxon>Streptophyta</taxon>
        <taxon>Embryophyta</taxon>
        <taxon>Tracheophyta</taxon>
        <taxon>Spermatophyta</taxon>
        <taxon>Magnoliopsida</taxon>
        <taxon>Liliopsida</taxon>
        <taxon>Poales</taxon>
        <taxon>Poaceae</taxon>
        <taxon>BOP clade</taxon>
        <taxon>Oryzoideae</taxon>
        <taxon>Oryzeae</taxon>
        <taxon>Oryzinae</taxon>
        <taxon>Oryza</taxon>
    </lineage>
</organism>
<dbReference type="Gramene" id="OBART01G33800.1">
    <property type="protein sequence ID" value="OBART01G33800.1"/>
    <property type="gene ID" value="OBART01G33800"/>
</dbReference>